<dbReference type="Proteomes" id="UP000249363">
    <property type="component" value="Unassembled WGS sequence"/>
</dbReference>
<name>A0A364L9A2_TALAM</name>
<dbReference type="PANTHER" id="PTHR12110">
    <property type="entry name" value="HYDROXYPYRUVATE ISOMERASE"/>
    <property type="match status" value="1"/>
</dbReference>
<dbReference type="EMBL" id="MIKG01000019">
    <property type="protein sequence ID" value="RAO72394.1"/>
    <property type="molecule type" value="Genomic_DNA"/>
</dbReference>
<dbReference type="OrthoDB" id="5360893at2759"/>
<dbReference type="RefSeq" id="XP_040736908.1">
    <property type="nucleotide sequence ID" value="XM_040881208.1"/>
</dbReference>
<proteinExistence type="predicted"/>
<dbReference type="InterPro" id="IPR013022">
    <property type="entry name" value="Xyl_isomerase-like_TIM-brl"/>
</dbReference>
<dbReference type="PANTHER" id="PTHR12110:SF21">
    <property type="entry name" value="XYLOSE ISOMERASE-LIKE TIM BARREL DOMAIN-CONTAINING PROTEIN"/>
    <property type="match status" value="1"/>
</dbReference>
<organism evidence="2 3">
    <name type="scientific">Talaromyces amestolkiae</name>
    <dbReference type="NCBI Taxonomy" id="1196081"/>
    <lineage>
        <taxon>Eukaryota</taxon>
        <taxon>Fungi</taxon>
        <taxon>Dikarya</taxon>
        <taxon>Ascomycota</taxon>
        <taxon>Pezizomycotina</taxon>
        <taxon>Eurotiomycetes</taxon>
        <taxon>Eurotiomycetidae</taxon>
        <taxon>Eurotiales</taxon>
        <taxon>Trichocomaceae</taxon>
        <taxon>Talaromyces</taxon>
        <taxon>Talaromyces sect. Talaromyces</taxon>
    </lineage>
</organism>
<dbReference type="STRING" id="1196081.A0A364L9A2"/>
<evidence type="ECO:0000259" key="1">
    <source>
        <dbReference type="Pfam" id="PF01261"/>
    </source>
</evidence>
<keyword evidence="3" id="KW-1185">Reference proteome</keyword>
<dbReference type="SUPFAM" id="SSF51658">
    <property type="entry name" value="Xylose isomerase-like"/>
    <property type="match status" value="1"/>
</dbReference>
<sequence>MSNRPAISSMSLGRAWANHSMDEKIAQAAAHGFEGLEVFFEDIDYLARNLSGAHSDNVPSAFPYQLEAAKRIREICDKHSLQVVCLQPFMFYGGLKDRTEHQKRLDTLKEWFQLVKILGTDLIQVPTNFLPAHELTPDLDLVVEDMRQLADMGLEQSPPVRFAFENIAWGTYIHTWERAWEVVKRVDRPNLGLCLDTFNILGGIWADPASPTGKLPDADRALEESIDRLRQNVDLNKVFYVQVVDAERLERPMNDQHPLWVETQPPRMTWSRNCRLFAYETDRGAYMPVTKLARVIIHDLGFEGWVSMELFSRSMASPDTNVPSEHANRAATAWRKLKDELCL</sequence>
<protein>
    <recommendedName>
        <fullName evidence="1">Xylose isomerase-like TIM barrel domain-containing protein</fullName>
    </recommendedName>
</protein>
<reference evidence="2 3" key="1">
    <citation type="journal article" date="2017" name="Biotechnol. Biofuels">
        <title>Differential beta-glucosidase expression as a function of carbon source availability in Talaromyces amestolkiae: a genomic and proteomic approach.</title>
        <authorList>
            <person name="de Eugenio L.I."/>
            <person name="Mendez-Liter J.A."/>
            <person name="Nieto-Dominguez M."/>
            <person name="Alonso L."/>
            <person name="Gil-Munoz J."/>
            <person name="Barriuso J."/>
            <person name="Prieto A."/>
            <person name="Martinez M.J."/>
        </authorList>
    </citation>
    <scope>NUCLEOTIDE SEQUENCE [LARGE SCALE GENOMIC DNA]</scope>
    <source>
        <strain evidence="2 3">CIB</strain>
    </source>
</reference>
<dbReference type="Gene3D" id="3.20.20.150">
    <property type="entry name" value="Divalent-metal-dependent TIM barrel enzymes"/>
    <property type="match status" value="1"/>
</dbReference>
<comment type="caution">
    <text evidence="2">The sequence shown here is derived from an EMBL/GenBank/DDBJ whole genome shotgun (WGS) entry which is preliminary data.</text>
</comment>
<accession>A0A364L9A2</accession>
<evidence type="ECO:0000313" key="2">
    <source>
        <dbReference type="EMBL" id="RAO72394.1"/>
    </source>
</evidence>
<gene>
    <name evidence="2" type="ORF">BHQ10_008406</name>
</gene>
<feature type="domain" description="Xylose isomerase-like TIM barrel" evidence="1">
    <location>
        <begin position="25"/>
        <end position="323"/>
    </location>
</feature>
<dbReference type="GeneID" id="63797620"/>
<evidence type="ECO:0000313" key="3">
    <source>
        <dbReference type="Proteomes" id="UP000249363"/>
    </source>
</evidence>
<dbReference type="InterPro" id="IPR050312">
    <property type="entry name" value="IolE/XylAMocC-like"/>
</dbReference>
<dbReference type="AlphaFoldDB" id="A0A364L9A2"/>
<dbReference type="InterPro" id="IPR036237">
    <property type="entry name" value="Xyl_isomerase-like_sf"/>
</dbReference>
<dbReference type="Pfam" id="PF01261">
    <property type="entry name" value="AP_endonuc_2"/>
    <property type="match status" value="1"/>
</dbReference>